<dbReference type="EMBL" id="JACHLY010000001">
    <property type="protein sequence ID" value="MBB5997635.1"/>
    <property type="molecule type" value="Genomic_DNA"/>
</dbReference>
<organism evidence="2 3">
    <name type="scientific">Streptomonospora salina</name>
    <dbReference type="NCBI Taxonomy" id="104205"/>
    <lineage>
        <taxon>Bacteria</taxon>
        <taxon>Bacillati</taxon>
        <taxon>Actinomycetota</taxon>
        <taxon>Actinomycetes</taxon>
        <taxon>Streptosporangiales</taxon>
        <taxon>Nocardiopsidaceae</taxon>
        <taxon>Streptomonospora</taxon>
    </lineage>
</organism>
<reference evidence="2 3" key="1">
    <citation type="submission" date="2020-08" db="EMBL/GenBank/DDBJ databases">
        <title>Sequencing the genomes of 1000 actinobacteria strains.</title>
        <authorList>
            <person name="Klenk H.-P."/>
        </authorList>
    </citation>
    <scope>NUCLEOTIDE SEQUENCE [LARGE SCALE GENOMIC DNA]</scope>
    <source>
        <strain evidence="2 3">DSM 44593</strain>
    </source>
</reference>
<evidence type="ECO:0000313" key="2">
    <source>
        <dbReference type="EMBL" id="MBB5997635.1"/>
    </source>
</evidence>
<evidence type="ECO:0000313" key="3">
    <source>
        <dbReference type="Proteomes" id="UP000578077"/>
    </source>
</evidence>
<proteinExistence type="predicted"/>
<protein>
    <submittedName>
        <fullName evidence="2">Uncharacterized protein</fullName>
    </submittedName>
</protein>
<feature type="region of interest" description="Disordered" evidence="1">
    <location>
        <begin position="129"/>
        <end position="156"/>
    </location>
</feature>
<accession>A0A841E3A1</accession>
<name>A0A841E3A1_9ACTN</name>
<dbReference type="AlphaFoldDB" id="A0A841E3A1"/>
<sequence>MRIYLPSTFPRLAAVLDAGEVGGTPLTAYAVTERLAGPDTAADDEELEYEALSGAAAASLQLLREDPSAPRRRAVLAVEAPDTIVGPPPAGADHPAAVTVTGTVARTRIAAVHADEPEAEEAVAAAIADGGGSREDGGGSPAEGGGSPEDGGGSLEGHELLWFATQELAYLLGRD</sequence>
<dbReference type="Pfam" id="PF21853">
    <property type="entry name" value="DUF6912"/>
    <property type="match status" value="1"/>
</dbReference>
<dbReference type="RefSeq" id="WP_184633868.1">
    <property type="nucleotide sequence ID" value="NZ_BAABKT010000005.1"/>
</dbReference>
<dbReference type="InterPro" id="IPR054206">
    <property type="entry name" value="DUF6912"/>
</dbReference>
<dbReference type="Proteomes" id="UP000578077">
    <property type="component" value="Unassembled WGS sequence"/>
</dbReference>
<comment type="caution">
    <text evidence="2">The sequence shown here is derived from an EMBL/GenBank/DDBJ whole genome shotgun (WGS) entry which is preliminary data.</text>
</comment>
<feature type="compositionally biased region" description="Gly residues" evidence="1">
    <location>
        <begin position="138"/>
        <end position="155"/>
    </location>
</feature>
<keyword evidence="3" id="KW-1185">Reference proteome</keyword>
<gene>
    <name evidence="2" type="ORF">HNR25_001386</name>
</gene>
<evidence type="ECO:0000256" key="1">
    <source>
        <dbReference type="SAM" id="MobiDB-lite"/>
    </source>
</evidence>